<comment type="caution">
    <text evidence="1">The sequence shown here is derived from an EMBL/GenBank/DDBJ whole genome shotgun (WGS) entry which is preliminary data.</text>
</comment>
<accession>A0ABP9GWX9</accession>
<dbReference type="Proteomes" id="UP001500466">
    <property type="component" value="Unassembled WGS sequence"/>
</dbReference>
<keyword evidence="2" id="KW-1185">Reference proteome</keyword>
<evidence type="ECO:0000313" key="2">
    <source>
        <dbReference type="Proteomes" id="UP001500466"/>
    </source>
</evidence>
<name>A0ABP9GWX9_9ACTN</name>
<sequence length="80" mass="8398">MAEGEPVRGLIPVDPRVLEVTMAAAAAQQEMVKVAFPGLQYRADGMTEAATRLTRAGLEADTGAAAARAEMREKGRAKGL</sequence>
<gene>
    <name evidence="1" type="ORF">GCM10023205_17130</name>
</gene>
<reference evidence="2" key="1">
    <citation type="journal article" date="2019" name="Int. J. Syst. Evol. Microbiol.">
        <title>The Global Catalogue of Microorganisms (GCM) 10K type strain sequencing project: providing services to taxonomists for standard genome sequencing and annotation.</title>
        <authorList>
            <consortium name="The Broad Institute Genomics Platform"/>
            <consortium name="The Broad Institute Genome Sequencing Center for Infectious Disease"/>
            <person name="Wu L."/>
            <person name="Ma J."/>
        </authorList>
    </citation>
    <scope>NUCLEOTIDE SEQUENCE [LARGE SCALE GENOMIC DNA]</scope>
    <source>
        <strain evidence="2">JCM 17986</strain>
    </source>
</reference>
<proteinExistence type="predicted"/>
<organism evidence="1 2">
    <name type="scientific">Yinghuangia aomiensis</name>
    <dbReference type="NCBI Taxonomy" id="676205"/>
    <lineage>
        <taxon>Bacteria</taxon>
        <taxon>Bacillati</taxon>
        <taxon>Actinomycetota</taxon>
        <taxon>Actinomycetes</taxon>
        <taxon>Kitasatosporales</taxon>
        <taxon>Streptomycetaceae</taxon>
        <taxon>Yinghuangia</taxon>
    </lineage>
</organism>
<dbReference type="EMBL" id="BAABHS010000005">
    <property type="protein sequence ID" value="GAA4955750.1"/>
    <property type="molecule type" value="Genomic_DNA"/>
</dbReference>
<protein>
    <submittedName>
        <fullName evidence="1">Uncharacterized protein</fullName>
    </submittedName>
</protein>
<evidence type="ECO:0000313" key="1">
    <source>
        <dbReference type="EMBL" id="GAA4955750.1"/>
    </source>
</evidence>